<organism evidence="1 2">
    <name type="scientific">Mycoplasmopsis synoviae</name>
    <name type="common">Mycoplasma synoviae</name>
    <dbReference type="NCBI Taxonomy" id="2109"/>
    <lineage>
        <taxon>Bacteria</taxon>
        <taxon>Bacillati</taxon>
        <taxon>Mycoplasmatota</taxon>
        <taxon>Mycoplasmoidales</taxon>
        <taxon>Metamycoplasmataceae</taxon>
        <taxon>Mycoplasmopsis</taxon>
    </lineage>
</organism>
<proteinExistence type="predicted"/>
<dbReference type="InterPro" id="IPR023299">
    <property type="entry name" value="ATPase_P-typ_cyto_dom_N"/>
</dbReference>
<dbReference type="SUPFAM" id="SSF81660">
    <property type="entry name" value="Metal cation-transporting ATPase, ATP-binding domain N"/>
    <property type="match status" value="1"/>
</dbReference>
<evidence type="ECO:0000313" key="1">
    <source>
        <dbReference type="EMBL" id="SYV93487.1"/>
    </source>
</evidence>
<reference evidence="2" key="1">
    <citation type="submission" date="2018-06" db="EMBL/GenBank/DDBJ databases">
        <authorList>
            <consortium name="Pathogen Informatics"/>
        </authorList>
    </citation>
    <scope>NUCLEOTIDE SEQUENCE [LARGE SCALE GENOMIC DNA]</scope>
    <source>
        <strain evidence="2">NCTC10124</strain>
    </source>
</reference>
<dbReference type="EMBL" id="LS991953">
    <property type="protein sequence ID" value="SYV93487.1"/>
    <property type="molecule type" value="Genomic_DNA"/>
</dbReference>
<dbReference type="AlphaFoldDB" id="A0A3B0PBY8"/>
<dbReference type="Gene3D" id="3.40.1110.10">
    <property type="entry name" value="Calcium-transporting ATPase, cytoplasmic domain N"/>
    <property type="match status" value="1"/>
</dbReference>
<gene>
    <name evidence="1" type="ORF">NCTC10124_01240</name>
</gene>
<evidence type="ECO:0000313" key="2">
    <source>
        <dbReference type="Proteomes" id="UP000259328"/>
    </source>
</evidence>
<dbReference type="GO" id="GO:0000166">
    <property type="term" value="F:nucleotide binding"/>
    <property type="evidence" value="ECO:0007669"/>
    <property type="project" value="InterPro"/>
</dbReference>
<accession>A0A3B0PBY8</accession>
<name>A0A3B0PBY8_MYCSY</name>
<protein>
    <submittedName>
        <fullName evidence="1">P-type ATPase of uncharacterized pump specificity (Type V)</fullName>
    </submittedName>
</protein>
<dbReference type="Proteomes" id="UP000259328">
    <property type="component" value="Chromosome"/>
</dbReference>
<sequence>MMSVLLQSPRGRSLIVKGAPDVILKRSLNANRSHYEKIEEFISKGYRVLALAYKKW</sequence>
<feature type="non-terminal residue" evidence="1">
    <location>
        <position position="56"/>
    </location>
</feature>